<protein>
    <recommendedName>
        <fullName evidence="4">Zn(2)-C6 fungal-type domain-containing protein</fullName>
    </recommendedName>
</protein>
<dbReference type="GO" id="GO:0000981">
    <property type="term" value="F:DNA-binding transcription factor activity, RNA polymerase II-specific"/>
    <property type="evidence" value="ECO:0007669"/>
    <property type="project" value="InterPro"/>
</dbReference>
<keyword evidence="3" id="KW-1185">Reference proteome</keyword>
<keyword evidence="1" id="KW-0539">Nucleus</keyword>
<dbReference type="CDD" id="cd00067">
    <property type="entry name" value="GAL4"/>
    <property type="match status" value="1"/>
</dbReference>
<dbReference type="EMBL" id="JANPWZ010000453">
    <property type="protein sequence ID" value="KAJ3576846.1"/>
    <property type="molecule type" value="Genomic_DNA"/>
</dbReference>
<gene>
    <name evidence="2" type="ORF">NPX13_g3574</name>
</gene>
<evidence type="ECO:0000256" key="1">
    <source>
        <dbReference type="ARBA" id="ARBA00023242"/>
    </source>
</evidence>
<dbReference type="InterPro" id="IPR001138">
    <property type="entry name" value="Zn2Cys6_DnaBD"/>
</dbReference>
<name>A0A9W8NI82_9PEZI</name>
<dbReference type="Proteomes" id="UP001148614">
    <property type="component" value="Unassembled WGS sequence"/>
</dbReference>
<organism evidence="2 3">
    <name type="scientific">Xylaria arbuscula</name>
    <dbReference type="NCBI Taxonomy" id="114810"/>
    <lineage>
        <taxon>Eukaryota</taxon>
        <taxon>Fungi</taxon>
        <taxon>Dikarya</taxon>
        <taxon>Ascomycota</taxon>
        <taxon>Pezizomycotina</taxon>
        <taxon>Sordariomycetes</taxon>
        <taxon>Xylariomycetidae</taxon>
        <taxon>Xylariales</taxon>
        <taxon>Xylariaceae</taxon>
        <taxon>Xylaria</taxon>
    </lineage>
</organism>
<sequence length="389" mass="44450">MTPNEHFRPIIPNGSITPSPSVQLPARGRRTLAKEKCDACRKHKKACVRQGFGCERCSEKGLKCPGFTLRPDRRRKRDSKNIQALEKALTFPPGPKPGHGTTTFISKTSAYTSREAAFTSHPMSFLARDIVLHQSLQSALYEREAIDHGKIIWQRLKSFNAAISTGWDEHPGCCKGAIIVCMRVESKRISDDEPMRHNRSLTMNLEREAKQMDRMRVFRLNFIEQYKLLAKAAKNPSARIHLVNQQFHCHRQGWASAMVAMRQLARLKRPSLVDILCFLCVSRAVAETHNEHKDIYVSAFIYGLEEWRQTYPEIEDAARLMWGTTFEFPPQPQPTAKKYNELLQLRDSVAALIEVADDMFGLGDWDGQNKMNVSRDYHYQSSETTNQAS</sequence>
<proteinExistence type="predicted"/>
<evidence type="ECO:0000313" key="2">
    <source>
        <dbReference type="EMBL" id="KAJ3576846.1"/>
    </source>
</evidence>
<reference evidence="2" key="1">
    <citation type="submission" date="2022-07" db="EMBL/GenBank/DDBJ databases">
        <title>Genome Sequence of Xylaria arbuscula.</title>
        <authorList>
            <person name="Buettner E."/>
        </authorList>
    </citation>
    <scope>NUCLEOTIDE SEQUENCE</scope>
    <source>
        <strain evidence="2">VT107</strain>
    </source>
</reference>
<evidence type="ECO:0008006" key="4">
    <source>
        <dbReference type="Google" id="ProtNLM"/>
    </source>
</evidence>
<dbReference type="GO" id="GO:0008270">
    <property type="term" value="F:zinc ion binding"/>
    <property type="evidence" value="ECO:0007669"/>
    <property type="project" value="InterPro"/>
</dbReference>
<accession>A0A9W8NI82</accession>
<evidence type="ECO:0000313" key="3">
    <source>
        <dbReference type="Proteomes" id="UP001148614"/>
    </source>
</evidence>
<comment type="caution">
    <text evidence="2">The sequence shown here is derived from an EMBL/GenBank/DDBJ whole genome shotgun (WGS) entry which is preliminary data.</text>
</comment>
<dbReference type="AlphaFoldDB" id="A0A9W8NI82"/>